<organism evidence="3 4">
    <name type="scientific">Rhodocollybia butyracea</name>
    <dbReference type="NCBI Taxonomy" id="206335"/>
    <lineage>
        <taxon>Eukaryota</taxon>
        <taxon>Fungi</taxon>
        <taxon>Dikarya</taxon>
        <taxon>Basidiomycota</taxon>
        <taxon>Agaricomycotina</taxon>
        <taxon>Agaricomycetes</taxon>
        <taxon>Agaricomycetidae</taxon>
        <taxon>Agaricales</taxon>
        <taxon>Marasmiineae</taxon>
        <taxon>Omphalotaceae</taxon>
        <taxon>Rhodocollybia</taxon>
    </lineage>
</organism>
<evidence type="ECO:0000256" key="2">
    <source>
        <dbReference type="SAM" id="Phobius"/>
    </source>
</evidence>
<evidence type="ECO:0000256" key="1">
    <source>
        <dbReference type="SAM" id="MobiDB-lite"/>
    </source>
</evidence>
<dbReference type="OrthoDB" id="10021397at2759"/>
<reference evidence="3" key="1">
    <citation type="submission" date="2020-11" db="EMBL/GenBank/DDBJ databases">
        <authorList>
            <consortium name="DOE Joint Genome Institute"/>
            <person name="Ahrendt S."/>
            <person name="Riley R."/>
            <person name="Andreopoulos W."/>
            <person name="Labutti K."/>
            <person name="Pangilinan J."/>
            <person name="Ruiz-Duenas F.J."/>
            <person name="Barrasa J.M."/>
            <person name="Sanchez-Garcia M."/>
            <person name="Camarero S."/>
            <person name="Miyauchi S."/>
            <person name="Serrano A."/>
            <person name="Linde D."/>
            <person name="Babiker R."/>
            <person name="Drula E."/>
            <person name="Ayuso-Fernandez I."/>
            <person name="Pacheco R."/>
            <person name="Padilla G."/>
            <person name="Ferreira P."/>
            <person name="Barriuso J."/>
            <person name="Kellner H."/>
            <person name="Castanera R."/>
            <person name="Alfaro M."/>
            <person name="Ramirez L."/>
            <person name="Pisabarro A.G."/>
            <person name="Kuo A."/>
            <person name="Tritt A."/>
            <person name="Lipzen A."/>
            <person name="He G."/>
            <person name="Yan M."/>
            <person name="Ng V."/>
            <person name="Cullen D."/>
            <person name="Martin F."/>
            <person name="Rosso M.-N."/>
            <person name="Henrissat B."/>
            <person name="Hibbett D."/>
            <person name="Martinez A.T."/>
            <person name="Grigoriev I.V."/>
        </authorList>
    </citation>
    <scope>NUCLEOTIDE SEQUENCE</scope>
    <source>
        <strain evidence="3">AH 40177</strain>
    </source>
</reference>
<proteinExistence type="predicted"/>
<name>A0A9P5PHB1_9AGAR</name>
<feature type="compositionally biased region" description="Basic and acidic residues" evidence="1">
    <location>
        <begin position="1"/>
        <end position="20"/>
    </location>
</feature>
<sequence>MRADRGPDSTEDNEIKDQHTHRWSSRYRLNSRSYLRPTPPAPFIIYPFLATALPRIASDFDSFSLQGWIATSFISHTVFLLFYGQLLRIFPAKWFSFPPS</sequence>
<keyword evidence="4" id="KW-1185">Reference proteome</keyword>
<feature type="transmembrane region" description="Helical" evidence="2">
    <location>
        <begin position="65"/>
        <end position="83"/>
    </location>
</feature>
<feature type="region of interest" description="Disordered" evidence="1">
    <location>
        <begin position="1"/>
        <end position="23"/>
    </location>
</feature>
<gene>
    <name evidence="3" type="ORF">BDP27DRAFT_1428307</name>
</gene>
<evidence type="ECO:0000313" key="3">
    <source>
        <dbReference type="EMBL" id="KAF9062105.1"/>
    </source>
</evidence>
<keyword evidence="2" id="KW-0472">Membrane</keyword>
<comment type="caution">
    <text evidence="3">The sequence shown here is derived from an EMBL/GenBank/DDBJ whole genome shotgun (WGS) entry which is preliminary data.</text>
</comment>
<evidence type="ECO:0000313" key="4">
    <source>
        <dbReference type="Proteomes" id="UP000772434"/>
    </source>
</evidence>
<keyword evidence="2" id="KW-0812">Transmembrane</keyword>
<protein>
    <submittedName>
        <fullName evidence="3">Uncharacterized protein</fullName>
    </submittedName>
</protein>
<dbReference type="Proteomes" id="UP000772434">
    <property type="component" value="Unassembled WGS sequence"/>
</dbReference>
<dbReference type="EMBL" id="JADNRY010000182">
    <property type="protein sequence ID" value="KAF9062105.1"/>
    <property type="molecule type" value="Genomic_DNA"/>
</dbReference>
<dbReference type="AlphaFoldDB" id="A0A9P5PHB1"/>
<accession>A0A9P5PHB1</accession>
<keyword evidence="2" id="KW-1133">Transmembrane helix</keyword>